<feature type="compositionally biased region" description="Low complexity" evidence="1">
    <location>
        <begin position="223"/>
        <end position="236"/>
    </location>
</feature>
<sequence length="341" mass="38575">MPVAKVKNETTNYDIVIKNLRRREVSCLVAALTPPKSTPSNIVQYCGSESDDQAKSTLPKCPQKRLYEGGKNLQTSSTGLSNKRAKSLGAGPRRSSTPSPFIPTPTPTHDTQKRTYRKRGSSLVHSKTRTRVSAFYLDFVQKEEETSNEVPKKRAYRKKSLQTPEAKMLKKSVAEDSVCLWMDDNANAPPTPTKATPREKGAFSRKKLQKKSFSLQDDDSTCTGSTVSWDSSQSSTAMSGGKRRGRRSLWLYYGLGEEEEEEEVEVSEYEMLRRKNIEENLKMLRQMFADTGLQLEKKPETPKSRKNYTRVPLPPPRPKSARIEDRTPLDFSRLTQELSLT</sequence>
<reference evidence="2" key="1">
    <citation type="submission" date="2015-11" db="EMBL/GenBank/DDBJ databases">
        <title>De novo transcriptome assembly of four potential Pierce s Disease insect vectors from Arizona vineyards.</title>
        <authorList>
            <person name="Tassone E.E."/>
        </authorList>
    </citation>
    <scope>NUCLEOTIDE SEQUENCE</scope>
</reference>
<feature type="compositionally biased region" description="Basic residues" evidence="1">
    <location>
        <begin position="114"/>
        <end position="124"/>
    </location>
</feature>
<dbReference type="AlphaFoldDB" id="A0A1B6KY37"/>
<feature type="compositionally biased region" description="Polar residues" evidence="1">
    <location>
        <begin position="72"/>
        <end position="81"/>
    </location>
</feature>
<gene>
    <name evidence="2" type="ORF">g.24032</name>
</gene>
<dbReference type="EMBL" id="GEBQ01023637">
    <property type="protein sequence ID" value="JAT16340.1"/>
    <property type="molecule type" value="Transcribed_RNA"/>
</dbReference>
<feature type="region of interest" description="Disordered" evidence="1">
    <location>
        <begin position="65"/>
        <end position="124"/>
    </location>
</feature>
<feature type="region of interest" description="Disordered" evidence="1">
    <location>
        <begin position="292"/>
        <end position="341"/>
    </location>
</feature>
<evidence type="ECO:0000256" key="1">
    <source>
        <dbReference type="SAM" id="MobiDB-lite"/>
    </source>
</evidence>
<protein>
    <submittedName>
        <fullName evidence="2">Uncharacterized protein</fullName>
    </submittedName>
</protein>
<evidence type="ECO:0000313" key="2">
    <source>
        <dbReference type="EMBL" id="JAT16340.1"/>
    </source>
</evidence>
<organism evidence="2">
    <name type="scientific">Graphocephala atropunctata</name>
    <dbReference type="NCBI Taxonomy" id="36148"/>
    <lineage>
        <taxon>Eukaryota</taxon>
        <taxon>Metazoa</taxon>
        <taxon>Ecdysozoa</taxon>
        <taxon>Arthropoda</taxon>
        <taxon>Hexapoda</taxon>
        <taxon>Insecta</taxon>
        <taxon>Pterygota</taxon>
        <taxon>Neoptera</taxon>
        <taxon>Paraneoptera</taxon>
        <taxon>Hemiptera</taxon>
        <taxon>Auchenorrhyncha</taxon>
        <taxon>Membracoidea</taxon>
        <taxon>Cicadellidae</taxon>
        <taxon>Cicadellinae</taxon>
        <taxon>Cicadellini</taxon>
        <taxon>Graphocephala</taxon>
    </lineage>
</organism>
<name>A0A1B6KY37_9HEMI</name>
<feature type="region of interest" description="Disordered" evidence="1">
    <location>
        <begin position="214"/>
        <end position="241"/>
    </location>
</feature>
<accession>A0A1B6KY37</accession>
<proteinExistence type="predicted"/>